<evidence type="ECO:0000256" key="2">
    <source>
        <dbReference type="ARBA" id="ARBA00022475"/>
    </source>
</evidence>
<dbReference type="RefSeq" id="WP_134107139.1">
    <property type="nucleotide sequence ID" value="NZ_CAUDWH010000012.1"/>
</dbReference>
<evidence type="ECO:0000313" key="9">
    <source>
        <dbReference type="Proteomes" id="UP000431913"/>
    </source>
</evidence>
<evidence type="ECO:0000256" key="5">
    <source>
        <dbReference type="ARBA" id="ARBA00023136"/>
    </source>
</evidence>
<evidence type="ECO:0000256" key="6">
    <source>
        <dbReference type="RuleBase" id="RU366058"/>
    </source>
</evidence>
<dbReference type="AlphaFoldDB" id="A0A6I2U9P7"/>
<dbReference type="Pfam" id="PF09335">
    <property type="entry name" value="VTT_dom"/>
    <property type="match status" value="1"/>
</dbReference>
<comment type="caution">
    <text evidence="8">The sequence shown here is derived from an EMBL/GenBank/DDBJ whole genome shotgun (WGS) entry which is preliminary data.</text>
</comment>
<reference evidence="8 9" key="1">
    <citation type="submission" date="2019-08" db="EMBL/GenBank/DDBJ databases">
        <title>In-depth cultivation of the pig gut microbiome towards novel bacterial diversity and tailored functional studies.</title>
        <authorList>
            <person name="Wylensek D."/>
            <person name="Hitch T.C.A."/>
            <person name="Clavel T."/>
        </authorList>
    </citation>
    <scope>NUCLEOTIDE SEQUENCE [LARGE SCALE GENOMIC DNA]</scope>
    <source>
        <strain evidence="8 9">WCA3-601-WT-6J</strain>
    </source>
</reference>
<comment type="similarity">
    <text evidence="6">Belongs to the TVP38/TMEM64 family.</text>
</comment>
<keyword evidence="5 6" id="KW-0472">Membrane</keyword>
<dbReference type="PANTHER" id="PTHR12677:SF59">
    <property type="entry name" value="GOLGI APPARATUS MEMBRANE PROTEIN TVP38-RELATED"/>
    <property type="match status" value="1"/>
</dbReference>
<evidence type="ECO:0000256" key="4">
    <source>
        <dbReference type="ARBA" id="ARBA00022989"/>
    </source>
</evidence>
<dbReference type="GO" id="GO:0005886">
    <property type="term" value="C:plasma membrane"/>
    <property type="evidence" value="ECO:0007669"/>
    <property type="project" value="UniProtKB-SubCell"/>
</dbReference>
<evidence type="ECO:0000256" key="1">
    <source>
        <dbReference type="ARBA" id="ARBA00004651"/>
    </source>
</evidence>
<dbReference type="EMBL" id="VUNJ01000008">
    <property type="protein sequence ID" value="MST92091.1"/>
    <property type="molecule type" value="Genomic_DNA"/>
</dbReference>
<feature type="transmembrane region" description="Helical" evidence="6">
    <location>
        <begin position="20"/>
        <end position="40"/>
    </location>
</feature>
<name>A0A6I2U9P7_9FIRM</name>
<evidence type="ECO:0000313" key="8">
    <source>
        <dbReference type="EMBL" id="MST92091.1"/>
    </source>
</evidence>
<evidence type="ECO:0000256" key="3">
    <source>
        <dbReference type="ARBA" id="ARBA00022692"/>
    </source>
</evidence>
<evidence type="ECO:0000259" key="7">
    <source>
        <dbReference type="Pfam" id="PF09335"/>
    </source>
</evidence>
<keyword evidence="3 6" id="KW-0812">Transmembrane</keyword>
<dbReference type="PANTHER" id="PTHR12677">
    <property type="entry name" value="GOLGI APPARATUS MEMBRANE PROTEIN TVP38-RELATED"/>
    <property type="match status" value="1"/>
</dbReference>
<accession>A0A6I2U9P7</accession>
<comment type="subcellular location">
    <subcellularLocation>
        <location evidence="1 6">Cell membrane</location>
        <topology evidence="1 6">Multi-pass membrane protein</topology>
    </subcellularLocation>
</comment>
<sequence>MQRRARENGAWIRVAFIKKYAGTVLGAALLLALAVFGITYRNEIWAVLTQQDARDAFIAFVHDSGFLGLLAFLGLQVLQVVVAVLPGEPVELMAGLLYGTWGGLALCLLGVGLSSAAVYYCVRAAGARAIDASVLAKYHFLRDEAHVKFFLFLLFFIPGTPKDVLIYLGPFLPVRPHAFFLISTLARIPSVITSTFAGSQFAEGSWDVSLVVFLATGAVAGLCVIFQDRILAGIAALKGKFSLEKHGDL</sequence>
<feature type="domain" description="VTT" evidence="7">
    <location>
        <begin position="85"/>
        <end position="200"/>
    </location>
</feature>
<keyword evidence="4 6" id="KW-1133">Transmembrane helix</keyword>
<organism evidence="8 9">
    <name type="scientific">Ruthenibacterium lactatiformans</name>
    <dbReference type="NCBI Taxonomy" id="1550024"/>
    <lineage>
        <taxon>Bacteria</taxon>
        <taxon>Bacillati</taxon>
        <taxon>Bacillota</taxon>
        <taxon>Clostridia</taxon>
        <taxon>Eubacteriales</taxon>
        <taxon>Oscillospiraceae</taxon>
        <taxon>Ruthenibacterium</taxon>
    </lineage>
</organism>
<feature type="transmembrane region" description="Helical" evidence="6">
    <location>
        <begin position="149"/>
        <end position="168"/>
    </location>
</feature>
<dbReference type="Proteomes" id="UP000431913">
    <property type="component" value="Unassembled WGS sequence"/>
</dbReference>
<dbReference type="InterPro" id="IPR015414">
    <property type="entry name" value="TMEM64"/>
</dbReference>
<dbReference type="InterPro" id="IPR032816">
    <property type="entry name" value="VTT_dom"/>
</dbReference>
<feature type="transmembrane region" description="Helical" evidence="6">
    <location>
        <begin position="66"/>
        <end position="85"/>
    </location>
</feature>
<feature type="transmembrane region" description="Helical" evidence="6">
    <location>
        <begin position="97"/>
        <end position="120"/>
    </location>
</feature>
<gene>
    <name evidence="8" type="ORF">FYJ76_09105</name>
</gene>
<protein>
    <recommendedName>
        <fullName evidence="6">TVP38/TMEM64 family membrane protein</fullName>
    </recommendedName>
</protein>
<proteinExistence type="inferred from homology"/>
<feature type="transmembrane region" description="Helical" evidence="6">
    <location>
        <begin position="208"/>
        <end position="226"/>
    </location>
</feature>
<keyword evidence="2 6" id="KW-1003">Cell membrane</keyword>